<evidence type="ECO:0000256" key="1">
    <source>
        <dbReference type="ARBA" id="ARBA00022679"/>
    </source>
</evidence>
<evidence type="ECO:0000256" key="6">
    <source>
        <dbReference type="RuleBase" id="RU003331"/>
    </source>
</evidence>
<dbReference type="InterPro" id="IPR027417">
    <property type="entry name" value="P-loop_NTPase"/>
</dbReference>
<comment type="subunit">
    <text evidence="6">Monomer.</text>
</comment>
<dbReference type="Gene3D" id="3.40.50.300">
    <property type="entry name" value="P-loop containing nucleotide triphosphate hydrolases"/>
    <property type="match status" value="1"/>
</dbReference>
<dbReference type="AlphaFoldDB" id="A0A1G2HGT3"/>
<dbReference type="CDD" id="cd01428">
    <property type="entry name" value="ADK"/>
    <property type="match status" value="1"/>
</dbReference>
<comment type="similarity">
    <text evidence="5">Belongs to the adenylate kinase family.</text>
</comment>
<sequence length="205" mass="23528">MKFPIALFIMGRPGSGKDTQADLLSKSFNLIRISTSDLIKQRLYDSKKQNNEMVKREKDIFESGVLNTPSWVVGVVKEHLLQLKKDNFNEKNGVIFSGSPRTPYESENLIPFLENAFSKQNMLAIYLDLSEQDGMERIRKRNKLAPRELDESEKKLAIRTDEFNNRTLPAIGYLEDRGYLVKIDGSKSIKEIERKIKDLVSSKLS</sequence>
<evidence type="ECO:0000256" key="5">
    <source>
        <dbReference type="RuleBase" id="RU003330"/>
    </source>
</evidence>
<dbReference type="EC" id="2.7.4.3" evidence="6"/>
<protein>
    <recommendedName>
        <fullName evidence="6">Adenylate kinase</fullName>
        <ecNumber evidence="6">2.7.4.3</ecNumber>
    </recommendedName>
</protein>
<dbReference type="PRINTS" id="PR00094">
    <property type="entry name" value="ADENYLTKNASE"/>
</dbReference>
<comment type="subcellular location">
    <subcellularLocation>
        <location evidence="6">Cytoplasm</location>
    </subcellularLocation>
</comment>
<dbReference type="GO" id="GO:0005524">
    <property type="term" value="F:ATP binding"/>
    <property type="evidence" value="ECO:0007669"/>
    <property type="project" value="UniProtKB-KW"/>
</dbReference>
<reference evidence="7 8" key="1">
    <citation type="journal article" date="2016" name="Nat. Commun.">
        <title>Thousands of microbial genomes shed light on interconnected biogeochemical processes in an aquifer system.</title>
        <authorList>
            <person name="Anantharaman K."/>
            <person name="Brown C.T."/>
            <person name="Hug L.A."/>
            <person name="Sharon I."/>
            <person name="Castelle C.J."/>
            <person name="Probst A.J."/>
            <person name="Thomas B.C."/>
            <person name="Singh A."/>
            <person name="Wilkins M.J."/>
            <person name="Karaoz U."/>
            <person name="Brodie E.L."/>
            <person name="Williams K.H."/>
            <person name="Hubbard S.S."/>
            <person name="Banfield J.F."/>
        </authorList>
    </citation>
    <scope>NUCLEOTIDE SEQUENCE [LARGE SCALE GENOMIC DNA]</scope>
</reference>
<evidence type="ECO:0000313" key="7">
    <source>
        <dbReference type="EMBL" id="OGZ61589.1"/>
    </source>
</evidence>
<evidence type="ECO:0000256" key="2">
    <source>
        <dbReference type="ARBA" id="ARBA00022727"/>
    </source>
</evidence>
<dbReference type="InterPro" id="IPR000850">
    <property type="entry name" value="Adenylat/UMP-CMP_kin"/>
</dbReference>
<dbReference type="GO" id="GO:0005737">
    <property type="term" value="C:cytoplasm"/>
    <property type="evidence" value="ECO:0007669"/>
    <property type="project" value="UniProtKB-SubCell"/>
</dbReference>
<comment type="catalytic activity">
    <reaction evidence="6">
        <text>AMP + ATP = 2 ADP</text>
        <dbReference type="Rhea" id="RHEA:12973"/>
        <dbReference type="ChEBI" id="CHEBI:30616"/>
        <dbReference type="ChEBI" id="CHEBI:456215"/>
        <dbReference type="ChEBI" id="CHEBI:456216"/>
        <dbReference type="EC" id="2.7.4.3"/>
    </reaction>
</comment>
<dbReference type="GO" id="GO:0004017">
    <property type="term" value="F:AMP kinase activity"/>
    <property type="evidence" value="ECO:0007669"/>
    <property type="project" value="UniProtKB-EC"/>
</dbReference>
<keyword evidence="6" id="KW-0067">ATP-binding</keyword>
<dbReference type="STRING" id="1802164.A3H51_02005"/>
<keyword evidence="2" id="KW-0545">Nucleotide biosynthesis</keyword>
<comment type="caution">
    <text evidence="7">The sequence shown here is derived from an EMBL/GenBank/DDBJ whole genome shotgun (WGS) entry which is preliminary data.</text>
</comment>
<name>A0A1G2HGT3_9BACT</name>
<keyword evidence="1 5" id="KW-0808">Transferase</keyword>
<organism evidence="7 8">
    <name type="scientific">Candidatus Spechtbacteria bacterium RIFCSPLOWO2_02_FULL_38_8</name>
    <dbReference type="NCBI Taxonomy" id="1802164"/>
    <lineage>
        <taxon>Bacteria</taxon>
        <taxon>Candidatus Spechtiibacteriota</taxon>
    </lineage>
</organism>
<keyword evidence="4 5" id="KW-0418">Kinase</keyword>
<dbReference type="EMBL" id="MHOJ01000040">
    <property type="protein sequence ID" value="OGZ61589.1"/>
    <property type="molecule type" value="Genomic_DNA"/>
</dbReference>
<dbReference type="PANTHER" id="PTHR23359">
    <property type="entry name" value="NUCLEOTIDE KINASE"/>
    <property type="match status" value="1"/>
</dbReference>
<evidence type="ECO:0000256" key="4">
    <source>
        <dbReference type="ARBA" id="ARBA00022777"/>
    </source>
</evidence>
<dbReference type="Pfam" id="PF00406">
    <property type="entry name" value="ADK"/>
    <property type="match status" value="1"/>
</dbReference>
<proteinExistence type="inferred from homology"/>
<dbReference type="Proteomes" id="UP000178509">
    <property type="component" value="Unassembled WGS sequence"/>
</dbReference>
<gene>
    <name evidence="7" type="ORF">A3H51_02005</name>
</gene>
<evidence type="ECO:0000256" key="3">
    <source>
        <dbReference type="ARBA" id="ARBA00022741"/>
    </source>
</evidence>
<evidence type="ECO:0000313" key="8">
    <source>
        <dbReference type="Proteomes" id="UP000178509"/>
    </source>
</evidence>
<accession>A0A1G2HGT3</accession>
<dbReference type="SUPFAM" id="SSF52540">
    <property type="entry name" value="P-loop containing nucleoside triphosphate hydrolases"/>
    <property type="match status" value="1"/>
</dbReference>
<keyword evidence="3 6" id="KW-0547">Nucleotide-binding</keyword>